<dbReference type="EC" id="4.1.2.4" evidence="3 7"/>
<dbReference type="SMART" id="SM01133">
    <property type="entry name" value="DeoC"/>
    <property type="match status" value="1"/>
</dbReference>
<evidence type="ECO:0000313" key="9">
    <source>
        <dbReference type="Proteomes" id="UP000595197"/>
    </source>
</evidence>
<evidence type="ECO:0000256" key="6">
    <source>
        <dbReference type="ARBA" id="ARBA00048791"/>
    </source>
</evidence>
<dbReference type="NCBIfam" id="TIGR00126">
    <property type="entry name" value="deoC"/>
    <property type="match status" value="1"/>
</dbReference>
<evidence type="ECO:0000256" key="7">
    <source>
        <dbReference type="NCBIfam" id="TIGR00126"/>
    </source>
</evidence>
<keyword evidence="4 8" id="KW-0456">Lyase</keyword>
<evidence type="ECO:0000256" key="1">
    <source>
        <dbReference type="ARBA" id="ARBA00004816"/>
    </source>
</evidence>
<dbReference type="Pfam" id="PF01791">
    <property type="entry name" value="DeoC"/>
    <property type="match status" value="1"/>
</dbReference>
<dbReference type="InterPro" id="IPR013785">
    <property type="entry name" value="Aldolase_TIM"/>
</dbReference>
<dbReference type="GO" id="GO:0004139">
    <property type="term" value="F:deoxyribose-phosphate aldolase activity"/>
    <property type="evidence" value="ECO:0007669"/>
    <property type="project" value="UniProtKB-EC"/>
</dbReference>
<dbReference type="PANTHER" id="PTHR10889:SF3">
    <property type="entry name" value="DEOXYRIBOSE-PHOSPHATE ALDOLASE"/>
    <property type="match status" value="1"/>
</dbReference>
<keyword evidence="5" id="KW-0704">Schiff base</keyword>
<evidence type="ECO:0000256" key="2">
    <source>
        <dbReference type="ARBA" id="ARBA00009473"/>
    </source>
</evidence>
<keyword evidence="9" id="KW-1185">Reference proteome</keyword>
<name>A0ABX7BDP2_9PROT</name>
<sequence length="257" mass="26024">MGPVTTLDAAARALPLLDLTSLNDDDTEERIAALCARAVTPAGSVAAVCIYPRFIPVAKQLLENKGVAIATVVNFPGGGASAAEVAGETRAAVAAGADEIDVVLPWRDFMAGERTVPRDVLRACRDACGDGILMKVILETGGLADAGLIEQAGRDAVAAGADFLKTSTGKLQPAATLEAAAILLDVIRDCGRPVGFKAAGGIRDTAGAAAYLHLADTVMGPGWATPATFRFGASGLLDALLADLGHGATGQKPSSGY</sequence>
<organism evidence="8 9">
    <name type="scientific">Skermanella cutis</name>
    <dbReference type="NCBI Taxonomy" id="2775420"/>
    <lineage>
        <taxon>Bacteria</taxon>
        <taxon>Pseudomonadati</taxon>
        <taxon>Pseudomonadota</taxon>
        <taxon>Alphaproteobacteria</taxon>
        <taxon>Rhodospirillales</taxon>
        <taxon>Azospirillaceae</taxon>
        <taxon>Skermanella</taxon>
    </lineage>
</organism>
<dbReference type="PIRSF" id="PIRSF001357">
    <property type="entry name" value="DeoC"/>
    <property type="match status" value="1"/>
</dbReference>
<comment type="catalytic activity">
    <reaction evidence="6">
        <text>2-deoxy-D-ribose 5-phosphate = D-glyceraldehyde 3-phosphate + acetaldehyde</text>
        <dbReference type="Rhea" id="RHEA:12821"/>
        <dbReference type="ChEBI" id="CHEBI:15343"/>
        <dbReference type="ChEBI" id="CHEBI:59776"/>
        <dbReference type="ChEBI" id="CHEBI:62877"/>
        <dbReference type="EC" id="4.1.2.4"/>
    </reaction>
</comment>
<dbReference type="Proteomes" id="UP000595197">
    <property type="component" value="Chromosome"/>
</dbReference>
<dbReference type="PANTHER" id="PTHR10889">
    <property type="entry name" value="DEOXYRIBOSE-PHOSPHATE ALDOLASE"/>
    <property type="match status" value="1"/>
</dbReference>
<dbReference type="EMBL" id="CP067420">
    <property type="protein sequence ID" value="QQP92269.1"/>
    <property type="molecule type" value="Genomic_DNA"/>
</dbReference>
<reference evidence="8" key="1">
    <citation type="submission" date="2021-02" db="EMBL/GenBank/DDBJ databases">
        <title>Skermanella TT6 skin isolate.</title>
        <authorList>
            <person name="Lee K."/>
            <person name="Ganzorig M."/>
        </authorList>
    </citation>
    <scope>NUCLEOTIDE SEQUENCE</scope>
    <source>
        <strain evidence="8">TT6</strain>
    </source>
</reference>
<evidence type="ECO:0000313" key="8">
    <source>
        <dbReference type="EMBL" id="QQP92269.1"/>
    </source>
</evidence>
<dbReference type="InterPro" id="IPR011343">
    <property type="entry name" value="DeoC"/>
</dbReference>
<dbReference type="InterPro" id="IPR002915">
    <property type="entry name" value="DeoC/FbaB/LacD_aldolase"/>
</dbReference>
<comment type="similarity">
    <text evidence="2">Belongs to the DeoC/FbaB aldolase family. DeoC type 2 subfamily.</text>
</comment>
<evidence type="ECO:0000256" key="4">
    <source>
        <dbReference type="ARBA" id="ARBA00023239"/>
    </source>
</evidence>
<evidence type="ECO:0000256" key="3">
    <source>
        <dbReference type="ARBA" id="ARBA00012515"/>
    </source>
</evidence>
<protein>
    <recommendedName>
        <fullName evidence="3 7">Deoxyribose-phosphate aldolase</fullName>
        <ecNumber evidence="3 7">4.1.2.4</ecNumber>
    </recommendedName>
</protein>
<comment type="pathway">
    <text evidence="1">Carbohydrate degradation; 2-deoxy-D-ribose 1-phosphate degradation; D-glyceraldehyde 3-phosphate and acetaldehyde from 2-deoxy-alpha-D-ribose 1-phosphate: step 2/2.</text>
</comment>
<dbReference type="CDD" id="cd00959">
    <property type="entry name" value="DeoC"/>
    <property type="match status" value="1"/>
</dbReference>
<accession>A0ABX7BDP2</accession>
<evidence type="ECO:0000256" key="5">
    <source>
        <dbReference type="ARBA" id="ARBA00023270"/>
    </source>
</evidence>
<proteinExistence type="inferred from homology"/>
<gene>
    <name evidence="8" type="primary">deoC</name>
    <name evidence="8" type="ORF">IGS68_02145</name>
</gene>
<dbReference type="SUPFAM" id="SSF51569">
    <property type="entry name" value="Aldolase"/>
    <property type="match status" value="1"/>
</dbReference>
<dbReference type="Gene3D" id="3.20.20.70">
    <property type="entry name" value="Aldolase class I"/>
    <property type="match status" value="1"/>
</dbReference>